<gene>
    <name evidence="1" type="ORF">M9Y10_019314</name>
</gene>
<proteinExistence type="predicted"/>
<dbReference type="Proteomes" id="UP001470230">
    <property type="component" value="Unassembled WGS sequence"/>
</dbReference>
<protein>
    <submittedName>
        <fullName evidence="1">Uncharacterized protein</fullName>
    </submittedName>
</protein>
<evidence type="ECO:0000313" key="1">
    <source>
        <dbReference type="EMBL" id="KAK8848258.1"/>
    </source>
</evidence>
<evidence type="ECO:0000313" key="2">
    <source>
        <dbReference type="Proteomes" id="UP001470230"/>
    </source>
</evidence>
<accession>A0ABR2HJ71</accession>
<name>A0ABR2HJ71_9EUKA</name>
<reference evidence="1 2" key="1">
    <citation type="submission" date="2024-04" db="EMBL/GenBank/DDBJ databases">
        <title>Tritrichomonas musculus Genome.</title>
        <authorList>
            <person name="Alves-Ferreira E."/>
            <person name="Grigg M."/>
            <person name="Lorenzi H."/>
            <person name="Galac M."/>
        </authorList>
    </citation>
    <scope>NUCLEOTIDE SEQUENCE [LARGE SCALE GENOMIC DNA]</scope>
    <source>
        <strain evidence="1 2">EAF2021</strain>
    </source>
</reference>
<sequence>MSYQGPEIDPIYQDFWSKYPDPMDDVKSTNSLDWISKFQKSDEVHGEQIHQKKEDFKQLIDKLSDDDDDSPLYEPYCLKDRKKIPRLESQQDLFLGNLKLPAYKIVQVHLQLIKSFDT</sequence>
<dbReference type="EMBL" id="JAPFFF010000027">
    <property type="protein sequence ID" value="KAK8848258.1"/>
    <property type="molecule type" value="Genomic_DNA"/>
</dbReference>
<comment type="caution">
    <text evidence="1">The sequence shown here is derived from an EMBL/GenBank/DDBJ whole genome shotgun (WGS) entry which is preliminary data.</text>
</comment>
<keyword evidence="2" id="KW-1185">Reference proteome</keyword>
<organism evidence="1 2">
    <name type="scientific">Tritrichomonas musculus</name>
    <dbReference type="NCBI Taxonomy" id="1915356"/>
    <lineage>
        <taxon>Eukaryota</taxon>
        <taxon>Metamonada</taxon>
        <taxon>Parabasalia</taxon>
        <taxon>Tritrichomonadida</taxon>
        <taxon>Tritrichomonadidae</taxon>
        <taxon>Tritrichomonas</taxon>
    </lineage>
</organism>